<dbReference type="EMBL" id="JACHOR010000001">
    <property type="protein sequence ID" value="MBB5745204.1"/>
    <property type="molecule type" value="Genomic_DNA"/>
</dbReference>
<dbReference type="RefSeq" id="WP_183212113.1">
    <property type="nucleotide sequence ID" value="NZ_JACHOR010000001.1"/>
</dbReference>
<accession>A0A7W9CGM1</accession>
<gene>
    <name evidence="1" type="ORF">GGR13_000776</name>
</gene>
<reference evidence="1 2" key="1">
    <citation type="submission" date="2020-08" db="EMBL/GenBank/DDBJ databases">
        <title>Genomic Encyclopedia of Type Strains, Phase IV (KMG-IV): sequencing the most valuable type-strain genomes for metagenomic binning, comparative biology and taxonomic classification.</title>
        <authorList>
            <person name="Goeker M."/>
        </authorList>
    </citation>
    <scope>NUCLEOTIDE SEQUENCE [LARGE SCALE GENOMIC DNA]</scope>
    <source>
        <strain evidence="1 2">DSM 4737</strain>
    </source>
</reference>
<evidence type="ECO:0000313" key="2">
    <source>
        <dbReference type="Proteomes" id="UP000545037"/>
    </source>
</evidence>
<protein>
    <submittedName>
        <fullName evidence="1">Uncharacterized protein</fullName>
    </submittedName>
</protein>
<organism evidence="1 2">
    <name type="scientific">Brevundimonas variabilis</name>
    <dbReference type="NCBI Taxonomy" id="74312"/>
    <lineage>
        <taxon>Bacteria</taxon>
        <taxon>Pseudomonadati</taxon>
        <taxon>Pseudomonadota</taxon>
        <taxon>Alphaproteobacteria</taxon>
        <taxon>Caulobacterales</taxon>
        <taxon>Caulobacteraceae</taxon>
        <taxon>Brevundimonas</taxon>
    </lineage>
</organism>
<dbReference type="Proteomes" id="UP000545037">
    <property type="component" value="Unassembled WGS sequence"/>
</dbReference>
<proteinExistence type="predicted"/>
<comment type="caution">
    <text evidence="1">The sequence shown here is derived from an EMBL/GenBank/DDBJ whole genome shotgun (WGS) entry which is preliminary data.</text>
</comment>
<sequence length="48" mass="5708">MQTDNDELVRRWIVQFLEAPTLIDADLMIPILEEAEAVMQMTERFIDR</sequence>
<name>A0A7W9CGM1_9CAUL</name>
<evidence type="ECO:0000313" key="1">
    <source>
        <dbReference type="EMBL" id="MBB5745204.1"/>
    </source>
</evidence>
<keyword evidence="2" id="KW-1185">Reference proteome</keyword>
<dbReference type="AlphaFoldDB" id="A0A7W9CGM1"/>